<protein>
    <submittedName>
        <fullName evidence="1">Uncharacterized protein</fullName>
    </submittedName>
</protein>
<comment type="caution">
    <text evidence="1">The sequence shown here is derived from an EMBL/GenBank/DDBJ whole genome shotgun (WGS) entry which is preliminary data.</text>
</comment>
<keyword evidence="2" id="KW-1185">Reference proteome</keyword>
<organism evidence="1 2">
    <name type="scientific">Pseudoduganella ginsengisoli</name>
    <dbReference type="NCBI Taxonomy" id="1462440"/>
    <lineage>
        <taxon>Bacteria</taxon>
        <taxon>Pseudomonadati</taxon>
        <taxon>Pseudomonadota</taxon>
        <taxon>Betaproteobacteria</taxon>
        <taxon>Burkholderiales</taxon>
        <taxon>Oxalobacteraceae</taxon>
        <taxon>Telluria group</taxon>
        <taxon>Pseudoduganella</taxon>
    </lineage>
</organism>
<accession>A0A6L6QA25</accession>
<reference evidence="1 2" key="1">
    <citation type="submission" date="2019-11" db="EMBL/GenBank/DDBJ databases">
        <title>Type strains purchased from KCTC, JCM and DSMZ.</title>
        <authorList>
            <person name="Lu H."/>
        </authorList>
    </citation>
    <scope>NUCLEOTIDE SEQUENCE [LARGE SCALE GENOMIC DNA]</scope>
    <source>
        <strain evidence="1 2">KCTC 42409</strain>
    </source>
</reference>
<sequence>MARIPLISASELDKERNREAERRGKIAEAVGSLVAARAERVMQTRQLSLLQALEKRAQERVRIGVAETSEQVHYLEQVAALETRIQALQGDEIKARWQVKTGSMAELAITVAIVALCAVVIYTRREVPGTFIPFFYRYDRLYKEGLIDGHEWKQHRFDFISASKTHKTD</sequence>
<name>A0A6L6QA25_9BURK</name>
<dbReference type="OrthoDB" id="8866236at2"/>
<dbReference type="AlphaFoldDB" id="A0A6L6QA25"/>
<gene>
    <name evidence="1" type="ORF">GM668_30050</name>
</gene>
<evidence type="ECO:0000313" key="2">
    <source>
        <dbReference type="Proteomes" id="UP000484015"/>
    </source>
</evidence>
<dbReference type="RefSeq" id="WP_155442656.1">
    <property type="nucleotide sequence ID" value="NZ_WNLA01000054.1"/>
</dbReference>
<dbReference type="EMBL" id="WNLA01000054">
    <property type="protein sequence ID" value="MTW06324.1"/>
    <property type="molecule type" value="Genomic_DNA"/>
</dbReference>
<dbReference type="Proteomes" id="UP000484015">
    <property type="component" value="Unassembled WGS sequence"/>
</dbReference>
<evidence type="ECO:0000313" key="1">
    <source>
        <dbReference type="EMBL" id="MTW06324.1"/>
    </source>
</evidence>
<proteinExistence type="predicted"/>